<comment type="function">
    <text evidence="12 14">Catalyzes the attachment of isoleucine to tRNA(Ile). As IleRS can inadvertently accommodate and process structurally similar amino acids such as valine, to avoid such errors it has two additional distinct tRNA(Ile)-dependent editing activities. One activity is designated as 'pretransfer' editing and involves the hydrolysis of activated Val-AMP. The other activity is designated 'posttransfer' editing and involves deacylation of mischarged Val-tRNA(Ile).</text>
</comment>
<dbReference type="HAMAP" id="MF_02002">
    <property type="entry name" value="Ile_tRNA_synth_type1"/>
    <property type="match status" value="1"/>
</dbReference>
<dbReference type="Gene3D" id="3.90.740.10">
    <property type="entry name" value="Valyl/Leucyl/Isoleucyl-tRNA synthetase, editing domain"/>
    <property type="match status" value="1"/>
</dbReference>
<evidence type="ECO:0000256" key="11">
    <source>
        <dbReference type="ARBA" id="ARBA00023146"/>
    </source>
</evidence>
<dbReference type="InterPro" id="IPR050081">
    <property type="entry name" value="Ile-tRNA_ligase"/>
</dbReference>
<feature type="binding site" evidence="14">
    <location>
        <position position="603"/>
    </location>
    <ligand>
        <name>ATP</name>
        <dbReference type="ChEBI" id="CHEBI:30616"/>
    </ligand>
</feature>
<organism evidence="18 19">
    <name type="scientific">Thiothrix nivea (strain ATCC 35100 / DSM 5205 / JP2)</name>
    <dbReference type="NCBI Taxonomy" id="870187"/>
    <lineage>
        <taxon>Bacteria</taxon>
        <taxon>Pseudomonadati</taxon>
        <taxon>Pseudomonadota</taxon>
        <taxon>Gammaproteobacteria</taxon>
        <taxon>Thiotrichales</taxon>
        <taxon>Thiotrichaceae</taxon>
        <taxon>Thiothrix</taxon>
    </lineage>
</organism>
<evidence type="ECO:0000256" key="12">
    <source>
        <dbReference type="ARBA" id="ARBA00025217"/>
    </source>
</evidence>
<name>A0A656HJ73_THINJ</name>
<dbReference type="OrthoDB" id="9810365at2"/>
<evidence type="ECO:0000256" key="1">
    <source>
        <dbReference type="ARBA" id="ARBA00004496"/>
    </source>
</evidence>
<dbReference type="Pfam" id="PF08264">
    <property type="entry name" value="Anticodon_1"/>
    <property type="match status" value="1"/>
</dbReference>
<keyword evidence="19" id="KW-1185">Reference proteome</keyword>
<dbReference type="GO" id="GO:0000049">
    <property type="term" value="F:tRNA binding"/>
    <property type="evidence" value="ECO:0007669"/>
    <property type="project" value="InterPro"/>
</dbReference>
<evidence type="ECO:0000256" key="14">
    <source>
        <dbReference type="HAMAP-Rule" id="MF_02002"/>
    </source>
</evidence>
<comment type="catalytic activity">
    <reaction evidence="13 14">
        <text>tRNA(Ile) + L-isoleucine + ATP = L-isoleucyl-tRNA(Ile) + AMP + diphosphate</text>
        <dbReference type="Rhea" id="RHEA:11060"/>
        <dbReference type="Rhea" id="RHEA-COMP:9666"/>
        <dbReference type="Rhea" id="RHEA-COMP:9695"/>
        <dbReference type="ChEBI" id="CHEBI:30616"/>
        <dbReference type="ChEBI" id="CHEBI:33019"/>
        <dbReference type="ChEBI" id="CHEBI:58045"/>
        <dbReference type="ChEBI" id="CHEBI:78442"/>
        <dbReference type="ChEBI" id="CHEBI:78528"/>
        <dbReference type="ChEBI" id="CHEBI:456215"/>
        <dbReference type="EC" id="6.1.1.5"/>
    </reaction>
</comment>
<evidence type="ECO:0000256" key="4">
    <source>
        <dbReference type="ARBA" id="ARBA00022490"/>
    </source>
</evidence>
<dbReference type="InterPro" id="IPR009080">
    <property type="entry name" value="tRNAsynth_Ia_anticodon-bd"/>
</dbReference>
<feature type="binding site" evidence="14">
    <location>
        <position position="559"/>
    </location>
    <ligand>
        <name>L-isoleucyl-5'-AMP</name>
        <dbReference type="ChEBI" id="CHEBI:178002"/>
    </ligand>
</feature>
<dbReference type="GO" id="GO:0008270">
    <property type="term" value="F:zinc ion binding"/>
    <property type="evidence" value="ECO:0007669"/>
    <property type="project" value="UniProtKB-UniRule"/>
</dbReference>
<dbReference type="SUPFAM" id="SSF50677">
    <property type="entry name" value="ValRS/IleRS/LeuRS editing domain"/>
    <property type="match status" value="1"/>
</dbReference>
<dbReference type="GO" id="GO:0006428">
    <property type="term" value="P:isoleucyl-tRNA aminoacylation"/>
    <property type="evidence" value="ECO:0007669"/>
    <property type="project" value="UniProtKB-UniRule"/>
</dbReference>
<proteinExistence type="inferred from homology"/>
<dbReference type="InterPro" id="IPR009008">
    <property type="entry name" value="Val/Leu/Ile-tRNA-synth_edit"/>
</dbReference>
<feature type="binding site" evidence="14">
    <location>
        <position position="922"/>
    </location>
    <ligand>
        <name>Zn(2+)</name>
        <dbReference type="ChEBI" id="CHEBI:29105"/>
    </ligand>
</feature>
<dbReference type="InterPro" id="IPR014729">
    <property type="entry name" value="Rossmann-like_a/b/a_fold"/>
</dbReference>
<dbReference type="GO" id="GO:0005524">
    <property type="term" value="F:ATP binding"/>
    <property type="evidence" value="ECO:0007669"/>
    <property type="project" value="UniProtKB-UniRule"/>
</dbReference>
<feature type="binding site" evidence="14">
    <location>
        <position position="902"/>
    </location>
    <ligand>
        <name>Zn(2+)</name>
        <dbReference type="ChEBI" id="CHEBI:29105"/>
    </ligand>
</feature>
<keyword evidence="10 14" id="KW-0648">Protein biosynthesis</keyword>
<keyword evidence="5 14" id="KW-0436">Ligase</keyword>
<keyword evidence="8 14" id="KW-0862">Zinc</keyword>
<evidence type="ECO:0000256" key="9">
    <source>
        <dbReference type="ARBA" id="ARBA00022840"/>
    </source>
</evidence>
<dbReference type="InterPro" id="IPR033708">
    <property type="entry name" value="Anticodon_Ile_BEm"/>
</dbReference>
<dbReference type="SUPFAM" id="SSF52374">
    <property type="entry name" value="Nucleotidylyl transferase"/>
    <property type="match status" value="1"/>
</dbReference>
<dbReference type="Gene3D" id="1.10.730.20">
    <property type="match status" value="1"/>
</dbReference>
<gene>
    <name evidence="14" type="primary">ileS</name>
    <name evidence="18" type="ORF">Thini_3020</name>
</gene>
<dbReference type="InterPro" id="IPR010663">
    <property type="entry name" value="Znf_FPG/IleRS"/>
</dbReference>
<dbReference type="PANTHER" id="PTHR42765:SF1">
    <property type="entry name" value="ISOLEUCINE--TRNA LIGASE, MITOCHONDRIAL"/>
    <property type="match status" value="1"/>
</dbReference>
<feature type="short sequence motif" description="'KMSKS' region" evidence="14">
    <location>
        <begin position="600"/>
        <end position="604"/>
    </location>
</feature>
<feature type="short sequence motif" description="'HIGH' region" evidence="14">
    <location>
        <begin position="58"/>
        <end position="68"/>
    </location>
</feature>
<evidence type="ECO:0000313" key="19">
    <source>
        <dbReference type="Proteomes" id="UP000005317"/>
    </source>
</evidence>
<feature type="domain" description="Methionyl/Valyl/Leucyl/Isoleucyl-tRNA synthetase anticodon-binding" evidence="17">
    <location>
        <begin position="683"/>
        <end position="840"/>
    </location>
</feature>
<dbReference type="CDD" id="cd07960">
    <property type="entry name" value="Anticodon_Ia_Ile_BEm"/>
    <property type="match status" value="1"/>
</dbReference>
<comment type="similarity">
    <text evidence="2 14">Belongs to the class-I aminoacyl-tRNA synthetase family. IleS type 1 subfamily.</text>
</comment>
<dbReference type="NCBIfam" id="TIGR00392">
    <property type="entry name" value="ileS"/>
    <property type="match status" value="1"/>
</dbReference>
<dbReference type="EC" id="6.1.1.5" evidence="14"/>
<dbReference type="Proteomes" id="UP000005317">
    <property type="component" value="Unassembled WGS sequence"/>
</dbReference>
<dbReference type="InterPro" id="IPR001412">
    <property type="entry name" value="aa-tRNA-synth_I_CS"/>
</dbReference>
<dbReference type="CDD" id="cd00818">
    <property type="entry name" value="IleRS_core"/>
    <property type="match status" value="1"/>
</dbReference>
<dbReference type="Pfam" id="PF00133">
    <property type="entry name" value="tRNA-synt_1"/>
    <property type="match status" value="1"/>
</dbReference>
<dbReference type="InterPro" id="IPR002301">
    <property type="entry name" value="Ile-tRNA-ligase"/>
</dbReference>
<evidence type="ECO:0000256" key="10">
    <source>
        <dbReference type="ARBA" id="ARBA00022917"/>
    </source>
</evidence>
<sequence length="939" mass="104865" precursor="true">MTDYKTTLNLPNTPFPMRGDLAKREPGMLEDWENRQLYQQLRQHAAGRPKFVLHDGPPYANGIIHIGHAVNKILKDIIVKSKTLSGFDAPYVPGWDCHGLPIELKVEEKLGKAGDKVDAFVFRKACREYASEQVDLQRKDFKRLGVLGDWENPYLTMAFQTEADIVRALGRIATNGHLHKGAKPVHWCTDCGSALAEAEVEYADKTSFSIDVRFTVADETEFLKRVPDAAGNGELAIVIWTTTPWTLPANQAVALNPELEYVVVQTPTERLVLAEALYEPVLQRADISDYSIIARCMGGALESLQLQHPFYARTVPVILGDHVTTDAGTGAVHTAPGHGQEDFVVGQKYGLPVDNPIGGDGCFLPNTELFAGESVHKANPHVLEVLAERGKLLKADKLRHSYPHCWRHKTPLIFRATPQWFISLDQNGLRSKALEAIQGVKWVPDWGKARIEGMVKNRPDWCISRQRNWGVPITLFVHKETGELHPHTDALIEAVAQRIEREGIDAWFRLQPEDLLGKDAPHYDKVGDTLDVWFDSGVTHASVLERRADLQFPADVYLEGSDQHRGWFQSSLLSAIGTRGTAPYRTVLTHGFTVDAKGEKMSKSKGNIVVPQEVTGKLGADILRLWVAATDYSREMSVSDEILKRTADAYRRIRNTARFLLANLNDFDPATDVLPAADMLALDRWAVDQAAQVQVRVLAAYDRFQFHLIAQEILNFCTVELGSLFLDITKDRQYTMQANSRGRRSAQTAAWHILNAMVRWLYPVLSFTAEEIWQHMPGGKVADSVLFTQWYDGLFTLDASDKLSGSEWSYVFNLRELISKQLEEVRVAGKIGAGLDAEVDIYYRQAAREPGSDPLVKLGDELRFVLITSAAHLHDLAAVPGDAVEVMEHVFVRVTPSAHGKCVRCWHHREDVGSHAEHPGLCGRCADNVDGAGEVREYA</sequence>
<keyword evidence="6 14" id="KW-0479">Metal-binding</keyword>
<dbReference type="InterPro" id="IPR013155">
    <property type="entry name" value="M/V/L/I-tRNA-synth_anticd-bd"/>
</dbReference>
<dbReference type="EMBL" id="JH651384">
    <property type="protein sequence ID" value="EIJ35546.1"/>
    <property type="molecule type" value="Genomic_DNA"/>
</dbReference>
<dbReference type="PANTHER" id="PTHR42765">
    <property type="entry name" value="SOLEUCYL-TRNA SYNTHETASE"/>
    <property type="match status" value="1"/>
</dbReference>
<dbReference type="PRINTS" id="PR00984">
    <property type="entry name" value="TRNASYNTHILE"/>
</dbReference>
<dbReference type="FunFam" id="3.40.50.620:FF:000042">
    <property type="entry name" value="Isoleucine--tRNA ligase"/>
    <property type="match status" value="1"/>
</dbReference>
<evidence type="ECO:0000256" key="13">
    <source>
        <dbReference type="ARBA" id="ARBA00048359"/>
    </source>
</evidence>
<evidence type="ECO:0000256" key="2">
    <source>
        <dbReference type="ARBA" id="ARBA00006887"/>
    </source>
</evidence>
<keyword evidence="4 14" id="KW-0963">Cytoplasm</keyword>
<dbReference type="Gene3D" id="3.40.50.620">
    <property type="entry name" value="HUPs"/>
    <property type="match status" value="2"/>
</dbReference>
<dbReference type="FunFam" id="3.40.50.620:FF:000048">
    <property type="entry name" value="Isoleucine--tRNA ligase"/>
    <property type="match status" value="1"/>
</dbReference>
<dbReference type="Gene3D" id="1.10.10.830">
    <property type="entry name" value="Ile-tRNA synthetase CP2 domain-like"/>
    <property type="match status" value="1"/>
</dbReference>
<dbReference type="PROSITE" id="PS00178">
    <property type="entry name" value="AA_TRNA_LIGASE_I"/>
    <property type="match status" value="1"/>
</dbReference>
<evidence type="ECO:0000256" key="5">
    <source>
        <dbReference type="ARBA" id="ARBA00022598"/>
    </source>
</evidence>
<keyword evidence="9 14" id="KW-0067">ATP-binding</keyword>
<evidence type="ECO:0000313" key="18">
    <source>
        <dbReference type="EMBL" id="EIJ35546.1"/>
    </source>
</evidence>
<comment type="subcellular location">
    <subcellularLocation>
        <location evidence="1 14">Cytoplasm</location>
    </subcellularLocation>
</comment>
<dbReference type="Pfam" id="PF06827">
    <property type="entry name" value="zf-FPG_IleRS"/>
    <property type="match status" value="1"/>
</dbReference>
<keyword evidence="7 14" id="KW-0547">Nucleotide-binding</keyword>
<evidence type="ECO:0000259" key="17">
    <source>
        <dbReference type="Pfam" id="PF08264"/>
    </source>
</evidence>
<dbReference type="AlphaFoldDB" id="A0A656HJ73"/>
<evidence type="ECO:0000259" key="15">
    <source>
        <dbReference type="Pfam" id="PF00133"/>
    </source>
</evidence>
<evidence type="ECO:0000259" key="16">
    <source>
        <dbReference type="Pfam" id="PF06827"/>
    </source>
</evidence>
<evidence type="ECO:0000256" key="7">
    <source>
        <dbReference type="ARBA" id="ARBA00022741"/>
    </source>
</evidence>
<dbReference type="InterPro" id="IPR002300">
    <property type="entry name" value="aa-tRNA-synth_Ia"/>
</dbReference>
<accession>A0A656HJ73</accession>
<keyword evidence="11 14" id="KW-0030">Aminoacyl-tRNA synthetase</keyword>
<evidence type="ECO:0000256" key="6">
    <source>
        <dbReference type="ARBA" id="ARBA00022723"/>
    </source>
</evidence>
<dbReference type="FunFam" id="1.10.730.20:FF:000001">
    <property type="entry name" value="Isoleucine--tRNA ligase"/>
    <property type="match status" value="1"/>
</dbReference>
<dbReference type="GO" id="GO:0005829">
    <property type="term" value="C:cytosol"/>
    <property type="evidence" value="ECO:0007669"/>
    <property type="project" value="TreeGrafter"/>
</dbReference>
<evidence type="ECO:0000256" key="3">
    <source>
        <dbReference type="ARBA" id="ARBA00011245"/>
    </source>
</evidence>
<dbReference type="SUPFAM" id="SSF47323">
    <property type="entry name" value="Anticodon-binding domain of a subclass of class I aminoacyl-tRNA synthetases"/>
    <property type="match status" value="1"/>
</dbReference>
<dbReference type="InterPro" id="IPR023585">
    <property type="entry name" value="Ile-tRNA-ligase_type1"/>
</dbReference>
<evidence type="ECO:0000256" key="8">
    <source>
        <dbReference type="ARBA" id="ARBA00022833"/>
    </source>
</evidence>
<feature type="binding site" evidence="14">
    <location>
        <position position="905"/>
    </location>
    <ligand>
        <name>Zn(2+)</name>
        <dbReference type="ChEBI" id="CHEBI:29105"/>
    </ligand>
</feature>
<dbReference type="GO" id="GO:0004822">
    <property type="term" value="F:isoleucine-tRNA ligase activity"/>
    <property type="evidence" value="ECO:0007669"/>
    <property type="project" value="UniProtKB-UniRule"/>
</dbReference>
<dbReference type="RefSeq" id="WP_002709446.1">
    <property type="nucleotide sequence ID" value="NZ_JH651384.1"/>
</dbReference>
<reference evidence="19" key="1">
    <citation type="journal article" date="2011" name="Stand. Genomic Sci.">
        <title>Genome sequence of the filamentous, gliding Thiothrix nivea neotype strain (JP2(T)).</title>
        <authorList>
            <person name="Lapidus A."/>
            <person name="Nolan M."/>
            <person name="Lucas S."/>
            <person name="Glavina Del Rio T."/>
            <person name="Tice H."/>
            <person name="Cheng J.F."/>
            <person name="Tapia R."/>
            <person name="Han C."/>
            <person name="Goodwin L."/>
            <person name="Pitluck S."/>
            <person name="Liolios K."/>
            <person name="Pagani I."/>
            <person name="Ivanova N."/>
            <person name="Huntemann M."/>
            <person name="Mavromatis K."/>
            <person name="Mikhailova N."/>
            <person name="Pati A."/>
            <person name="Chen A."/>
            <person name="Palaniappan K."/>
            <person name="Land M."/>
            <person name="Brambilla E.M."/>
            <person name="Rohde M."/>
            <person name="Abt B."/>
            <person name="Verbarg S."/>
            <person name="Goker M."/>
            <person name="Bristow J."/>
            <person name="Eisen J.A."/>
            <person name="Markowitz V."/>
            <person name="Hugenholtz P."/>
            <person name="Kyrpides N.C."/>
            <person name="Klenk H.P."/>
            <person name="Woyke T."/>
        </authorList>
    </citation>
    <scope>NUCLEOTIDE SEQUENCE [LARGE SCALE GENOMIC DNA]</scope>
    <source>
        <strain evidence="19">ATCC 35100 / DSM 5205 / JP2</strain>
    </source>
</reference>
<comment type="subunit">
    <text evidence="3 14">Monomer.</text>
</comment>
<comment type="cofactor">
    <cofactor evidence="14">
        <name>Zn(2+)</name>
        <dbReference type="ChEBI" id="CHEBI:29105"/>
    </cofactor>
    <text evidence="14">Binds 1 zinc ion per subunit.</text>
</comment>
<feature type="domain" description="Zinc finger FPG/IleRS-type" evidence="16">
    <location>
        <begin position="901"/>
        <end position="928"/>
    </location>
</feature>
<protein>
    <recommendedName>
        <fullName evidence="14">Isoleucine--tRNA ligase</fullName>
        <ecNumber evidence="14">6.1.1.5</ecNumber>
    </recommendedName>
    <alternativeName>
        <fullName evidence="14">Isoleucyl-tRNA synthetase</fullName>
        <shortName evidence="14">IleRS</shortName>
    </alternativeName>
</protein>
<feature type="domain" description="Aminoacyl-tRNA synthetase class Ia" evidence="15">
    <location>
        <begin position="28"/>
        <end position="638"/>
    </location>
</feature>
<dbReference type="GO" id="GO:0002161">
    <property type="term" value="F:aminoacyl-tRNA deacylase activity"/>
    <property type="evidence" value="ECO:0007669"/>
    <property type="project" value="InterPro"/>
</dbReference>
<feature type="binding site" evidence="14">
    <location>
        <position position="925"/>
    </location>
    <ligand>
        <name>Zn(2+)</name>
        <dbReference type="ChEBI" id="CHEBI:29105"/>
    </ligand>
</feature>
<comment type="domain">
    <text evidence="14">IleRS has two distinct active sites: one for aminoacylation and one for editing. The misactivated valine is translocated from the active site to the editing site, which sterically excludes the correctly activated isoleucine. The single editing site contains two valyl binding pockets, one specific for each substrate (Val-AMP or Val-tRNA(Ile)).</text>
</comment>